<dbReference type="GO" id="GO:0016627">
    <property type="term" value="F:oxidoreductase activity, acting on the CH-CH group of donors"/>
    <property type="evidence" value="ECO:0007669"/>
    <property type="project" value="InterPro"/>
</dbReference>
<dbReference type="Gene3D" id="1.20.140.10">
    <property type="entry name" value="Butyryl-CoA Dehydrogenase, subunit A, domain 3"/>
    <property type="match status" value="1"/>
</dbReference>
<dbReference type="InterPro" id="IPR036250">
    <property type="entry name" value="AcylCo_DH-like_C"/>
</dbReference>
<evidence type="ECO:0000313" key="11">
    <source>
        <dbReference type="Proteomes" id="UP000051677"/>
    </source>
</evidence>
<dbReference type="Pfam" id="PF02770">
    <property type="entry name" value="Acyl-CoA_dh_M"/>
    <property type="match status" value="1"/>
</dbReference>
<evidence type="ECO:0000259" key="8">
    <source>
        <dbReference type="Pfam" id="PF02770"/>
    </source>
</evidence>
<evidence type="ECO:0000256" key="1">
    <source>
        <dbReference type="ARBA" id="ARBA00001974"/>
    </source>
</evidence>
<dbReference type="SUPFAM" id="SSF47203">
    <property type="entry name" value="Acyl-CoA dehydrogenase C-terminal domain-like"/>
    <property type="match status" value="1"/>
</dbReference>
<dbReference type="Pfam" id="PF00441">
    <property type="entry name" value="Acyl-CoA_dh_1"/>
    <property type="match status" value="1"/>
</dbReference>
<dbReference type="FunFam" id="2.40.110.10:FF:000011">
    <property type="entry name" value="Acyl-CoA dehydrogenase FadE34"/>
    <property type="match status" value="1"/>
</dbReference>
<evidence type="ECO:0000313" key="10">
    <source>
        <dbReference type="EMBL" id="KQH81119.1"/>
    </source>
</evidence>
<proteinExistence type="inferred from homology"/>
<dbReference type="AlphaFoldDB" id="A0A0Q2MN35"/>
<dbReference type="EMBL" id="LKTM01000001">
    <property type="protein sequence ID" value="KQH81119.1"/>
    <property type="molecule type" value="Genomic_DNA"/>
</dbReference>
<feature type="domain" description="Acyl-CoA oxidase/dehydrogenase middle" evidence="8">
    <location>
        <begin position="130"/>
        <end position="224"/>
    </location>
</feature>
<dbReference type="InterPro" id="IPR009075">
    <property type="entry name" value="AcylCo_DH/oxidase_C"/>
</dbReference>
<evidence type="ECO:0000256" key="6">
    <source>
        <dbReference type="RuleBase" id="RU362125"/>
    </source>
</evidence>
<dbReference type="Gene3D" id="2.40.110.10">
    <property type="entry name" value="Butyryl-CoA Dehydrogenase, subunit A, domain 2"/>
    <property type="match status" value="1"/>
</dbReference>
<dbReference type="InterPro" id="IPR052161">
    <property type="entry name" value="Mycobact_Acyl-CoA_DH"/>
</dbReference>
<dbReference type="Gene3D" id="1.10.540.10">
    <property type="entry name" value="Acyl-CoA dehydrogenase/oxidase, N-terminal domain"/>
    <property type="match status" value="1"/>
</dbReference>
<feature type="domain" description="Acyl-CoA dehydrogenase/oxidase N-terminal" evidence="9">
    <location>
        <begin position="12"/>
        <end position="125"/>
    </location>
</feature>
<dbReference type="PANTHER" id="PTHR43292">
    <property type="entry name" value="ACYL-COA DEHYDROGENASE"/>
    <property type="match status" value="1"/>
</dbReference>
<keyword evidence="3 6" id="KW-0285">Flavoprotein</keyword>
<dbReference type="GO" id="GO:0050660">
    <property type="term" value="F:flavin adenine dinucleotide binding"/>
    <property type="evidence" value="ECO:0007669"/>
    <property type="project" value="InterPro"/>
</dbReference>
<dbReference type="Proteomes" id="UP000051677">
    <property type="component" value="Unassembled WGS sequence"/>
</dbReference>
<reference evidence="10 11" key="1">
    <citation type="submission" date="2015-10" db="EMBL/GenBank/DDBJ databases">
        <title>Mycobacterium gordonae draft genome assembly.</title>
        <authorList>
            <person name="Ustinova V."/>
            <person name="Smirnova T."/>
            <person name="Blagodatskikh K."/>
            <person name="Varlamov D."/>
            <person name="Larionova E."/>
            <person name="Chernousova L."/>
        </authorList>
    </citation>
    <scope>NUCLEOTIDE SEQUENCE [LARGE SCALE GENOMIC DNA]</scope>
    <source>
        <strain evidence="10 11">CTRI 14-8773</strain>
    </source>
</reference>
<dbReference type="PANTHER" id="PTHR43292:SF3">
    <property type="entry name" value="ACYL-COA DEHYDROGENASE FADE29"/>
    <property type="match status" value="1"/>
</dbReference>
<evidence type="ECO:0000256" key="3">
    <source>
        <dbReference type="ARBA" id="ARBA00022630"/>
    </source>
</evidence>
<keyword evidence="5 6" id="KW-0560">Oxidoreductase</keyword>
<name>A0A0Q2MN35_MYCGO</name>
<dbReference type="SUPFAM" id="SSF56645">
    <property type="entry name" value="Acyl-CoA dehydrogenase NM domain-like"/>
    <property type="match status" value="1"/>
</dbReference>
<comment type="caution">
    <text evidence="10">The sequence shown here is derived from an EMBL/GenBank/DDBJ whole genome shotgun (WGS) entry which is preliminary data.</text>
</comment>
<sequence length="397" mass="42932">MTEPDYGVVLSDADRAFRDEVREFLAAALTSDLRGRGHDKTDHLVRMRLWQERLHEAGLAAISWPKQFGGRGAGPVQQLIFNAEMAAAHAPEPINRSAINQLGPTIIQWGSEEQRANYLPRILSGADVWCQGFSEPEAGSDLAALRTKAEIDGDELVVTGQKIWTSKAEYADWIYILARTDPAAEKHAGISYVLVPLSSPGIEIRPIRQITGQAEFNEVFFDSVRVPRANVVGPLHGGWRVAKSTLGYERVGQSRTHRIERRLAILVKMAQDDNALTRDGLDDSYVADRIAGFAARVEALRQISAQATAAGVRGASPGPEASVAKLLTSEVDQEMANFGLDLAGPSGTLDGNSIGTAKSGNVAQSYLLMRAATFGAGTSEVQRNVIAEKLLGLPRDP</sequence>
<dbReference type="InterPro" id="IPR006091">
    <property type="entry name" value="Acyl-CoA_Oxase/DH_mid-dom"/>
</dbReference>
<gene>
    <name evidence="10" type="ORF">AO501_05805</name>
</gene>
<dbReference type="InterPro" id="IPR013786">
    <property type="entry name" value="AcylCoA_DH/ox_N"/>
</dbReference>
<protein>
    <submittedName>
        <fullName evidence="10">Acyl-CoA dehydrogenase</fullName>
    </submittedName>
</protein>
<dbReference type="GO" id="GO:0005886">
    <property type="term" value="C:plasma membrane"/>
    <property type="evidence" value="ECO:0007669"/>
    <property type="project" value="TreeGrafter"/>
</dbReference>
<keyword evidence="4 6" id="KW-0274">FAD</keyword>
<evidence type="ECO:0000259" key="7">
    <source>
        <dbReference type="Pfam" id="PF00441"/>
    </source>
</evidence>
<evidence type="ECO:0000256" key="5">
    <source>
        <dbReference type="ARBA" id="ARBA00023002"/>
    </source>
</evidence>
<evidence type="ECO:0000256" key="2">
    <source>
        <dbReference type="ARBA" id="ARBA00009347"/>
    </source>
</evidence>
<comment type="cofactor">
    <cofactor evidence="1 6">
        <name>FAD</name>
        <dbReference type="ChEBI" id="CHEBI:57692"/>
    </cofactor>
</comment>
<dbReference type="InterPro" id="IPR009100">
    <property type="entry name" value="AcylCoA_DH/oxidase_NM_dom_sf"/>
</dbReference>
<evidence type="ECO:0000259" key="9">
    <source>
        <dbReference type="Pfam" id="PF02771"/>
    </source>
</evidence>
<dbReference type="OrthoDB" id="5179760at2"/>
<dbReference type="InterPro" id="IPR037069">
    <property type="entry name" value="AcylCoA_DH/ox_N_sf"/>
</dbReference>
<dbReference type="InterPro" id="IPR046373">
    <property type="entry name" value="Acyl-CoA_Oxase/DH_mid-dom_sf"/>
</dbReference>
<dbReference type="Pfam" id="PF02771">
    <property type="entry name" value="Acyl-CoA_dh_N"/>
    <property type="match status" value="1"/>
</dbReference>
<accession>A0A0Q2MN35</accession>
<feature type="domain" description="Acyl-CoA dehydrogenase/oxidase C-terminal" evidence="7">
    <location>
        <begin position="237"/>
        <end position="390"/>
    </location>
</feature>
<organism evidence="10 11">
    <name type="scientific">Mycobacterium gordonae</name>
    <dbReference type="NCBI Taxonomy" id="1778"/>
    <lineage>
        <taxon>Bacteria</taxon>
        <taxon>Bacillati</taxon>
        <taxon>Actinomycetota</taxon>
        <taxon>Actinomycetes</taxon>
        <taxon>Mycobacteriales</taxon>
        <taxon>Mycobacteriaceae</taxon>
        <taxon>Mycobacterium</taxon>
    </lineage>
</organism>
<dbReference type="RefSeq" id="WP_055575876.1">
    <property type="nucleotide sequence ID" value="NZ_LKTM01000001.1"/>
</dbReference>
<evidence type="ECO:0000256" key="4">
    <source>
        <dbReference type="ARBA" id="ARBA00022827"/>
    </source>
</evidence>
<comment type="similarity">
    <text evidence="2 6">Belongs to the acyl-CoA dehydrogenase family.</text>
</comment>